<gene>
    <name evidence="5" type="ORF">SAMN05428964_1011935</name>
    <name evidence="4" type="ORF">TH44_06245</name>
</gene>
<accession>A0A154KYQ6</accession>
<dbReference type="PANTHER" id="PTHR43080">
    <property type="entry name" value="CBS DOMAIN-CONTAINING PROTEIN CBSX3, MITOCHONDRIAL"/>
    <property type="match status" value="1"/>
</dbReference>
<evidence type="ECO:0000259" key="3">
    <source>
        <dbReference type="PROSITE" id="PS51371"/>
    </source>
</evidence>
<dbReference type="PROSITE" id="PS51371">
    <property type="entry name" value="CBS"/>
    <property type="match status" value="2"/>
</dbReference>
<dbReference type="SMART" id="SM00116">
    <property type="entry name" value="CBS"/>
    <property type="match status" value="2"/>
</dbReference>
<dbReference type="InterPro" id="IPR044725">
    <property type="entry name" value="CBSX3_CBS_dom"/>
</dbReference>
<reference evidence="5 6" key="2">
    <citation type="submission" date="2017-08" db="EMBL/GenBank/DDBJ databases">
        <authorList>
            <person name="de Groot N.N."/>
        </authorList>
    </citation>
    <scope>NUCLEOTIDE SEQUENCE [LARGE SCALE GENOMIC DNA]</scope>
    <source>
        <strain evidence="5 6">USBA 78</strain>
    </source>
</reference>
<evidence type="ECO:0000313" key="5">
    <source>
        <dbReference type="EMBL" id="SOB96621.1"/>
    </source>
</evidence>
<dbReference type="Proteomes" id="UP000252266">
    <property type="component" value="Unassembled WGS sequence"/>
</dbReference>
<evidence type="ECO:0000313" key="6">
    <source>
        <dbReference type="Proteomes" id="UP000219068"/>
    </source>
</evidence>
<dbReference type="SUPFAM" id="SSF54631">
    <property type="entry name" value="CBS-domain pair"/>
    <property type="match status" value="1"/>
</dbReference>
<dbReference type="RefSeq" id="WP_062951555.1">
    <property type="nucleotide sequence ID" value="NZ_JALLPZ010000001.1"/>
</dbReference>
<dbReference type="Proteomes" id="UP000219068">
    <property type="component" value="Unassembled WGS sequence"/>
</dbReference>
<dbReference type="AlphaFoldDB" id="A0A154KYQ6"/>
<evidence type="ECO:0000256" key="1">
    <source>
        <dbReference type="ARBA" id="ARBA00023122"/>
    </source>
</evidence>
<organism evidence="4 7">
    <name type="scientific">Thalassospira xiamenensis</name>
    <dbReference type="NCBI Taxonomy" id="220697"/>
    <lineage>
        <taxon>Bacteria</taxon>
        <taxon>Pseudomonadati</taxon>
        <taxon>Pseudomonadota</taxon>
        <taxon>Alphaproteobacteria</taxon>
        <taxon>Rhodospirillales</taxon>
        <taxon>Thalassospiraceae</taxon>
        <taxon>Thalassospira</taxon>
    </lineage>
</organism>
<keyword evidence="1 2" id="KW-0129">CBS domain</keyword>
<dbReference type="InterPro" id="IPR051257">
    <property type="entry name" value="Diverse_CBS-Domain"/>
</dbReference>
<evidence type="ECO:0000313" key="7">
    <source>
        <dbReference type="Proteomes" id="UP000252266"/>
    </source>
</evidence>
<dbReference type="Pfam" id="PF00571">
    <property type="entry name" value="CBS"/>
    <property type="match status" value="2"/>
</dbReference>
<name>A0A154KYQ6_9PROT</name>
<protein>
    <submittedName>
        <fullName evidence="5">CBS domain-containing protein</fullName>
    </submittedName>
</protein>
<feature type="domain" description="CBS" evidence="3">
    <location>
        <begin position="77"/>
        <end position="132"/>
    </location>
</feature>
<dbReference type="Gene3D" id="3.10.580.10">
    <property type="entry name" value="CBS-domain"/>
    <property type="match status" value="1"/>
</dbReference>
<feature type="domain" description="CBS" evidence="3">
    <location>
        <begin position="9"/>
        <end position="68"/>
    </location>
</feature>
<evidence type="ECO:0000256" key="2">
    <source>
        <dbReference type="PROSITE-ProRule" id="PRU00703"/>
    </source>
</evidence>
<dbReference type="CDD" id="cd04623">
    <property type="entry name" value="CBS_pair_bac_euk"/>
    <property type="match status" value="1"/>
</dbReference>
<evidence type="ECO:0000313" key="4">
    <source>
        <dbReference type="EMBL" id="RCK52005.1"/>
    </source>
</evidence>
<dbReference type="InterPro" id="IPR000644">
    <property type="entry name" value="CBS_dom"/>
</dbReference>
<dbReference type="PANTHER" id="PTHR43080:SF2">
    <property type="entry name" value="CBS DOMAIN-CONTAINING PROTEIN"/>
    <property type="match status" value="1"/>
</dbReference>
<dbReference type="EMBL" id="JPWJ01000002">
    <property type="protein sequence ID" value="RCK52005.1"/>
    <property type="molecule type" value="Genomic_DNA"/>
</dbReference>
<sequence length="149" mass="16263">MDTKIVPGVVKEQSIATLNPADSVMDAVNMMTERKIGAVIIVDNSARLAGIFTERDLVNRVVAKGLDAASTPLKQVMTANPDTLGPDDTAMNALELMSARRYRHLPVIDGETVVGMVSIRDLFNVVKAQLEEDLREREKFIFGSDYGVA</sequence>
<proteinExistence type="predicted"/>
<dbReference type="InterPro" id="IPR046342">
    <property type="entry name" value="CBS_dom_sf"/>
</dbReference>
<reference evidence="4 7" key="1">
    <citation type="submission" date="2014-07" db="EMBL/GenBank/DDBJ databases">
        <title>Draft genome sequence of Thalassospira xiamenensis IB13.</title>
        <authorList>
            <person name="Lai Q."/>
            <person name="Shao Z."/>
        </authorList>
    </citation>
    <scope>NUCLEOTIDE SEQUENCE [LARGE SCALE GENOMIC DNA]</scope>
    <source>
        <strain evidence="4 7">IB13</strain>
    </source>
</reference>
<dbReference type="EMBL" id="OBMM01000001">
    <property type="protein sequence ID" value="SOB96621.1"/>
    <property type="molecule type" value="Genomic_DNA"/>
</dbReference>